<dbReference type="EMBL" id="CP126663">
    <property type="protein sequence ID" value="WKA06984.1"/>
    <property type="molecule type" value="Genomic_DNA"/>
</dbReference>
<feature type="region of interest" description="Disordered" evidence="1">
    <location>
        <begin position="222"/>
        <end position="256"/>
    </location>
</feature>
<keyword evidence="4" id="KW-1185">Reference proteome</keyword>
<accession>A0ABY9DIX0</accession>
<dbReference type="InterPro" id="IPR025558">
    <property type="entry name" value="DUF4283"/>
</dbReference>
<feature type="domain" description="DUF4283" evidence="2">
    <location>
        <begin position="71"/>
        <end position="156"/>
    </location>
</feature>
<protein>
    <recommendedName>
        <fullName evidence="2">DUF4283 domain-containing protein</fullName>
    </recommendedName>
</protein>
<evidence type="ECO:0000259" key="2">
    <source>
        <dbReference type="Pfam" id="PF14111"/>
    </source>
</evidence>
<evidence type="ECO:0000256" key="1">
    <source>
        <dbReference type="SAM" id="MobiDB-lite"/>
    </source>
</evidence>
<evidence type="ECO:0000313" key="3">
    <source>
        <dbReference type="EMBL" id="WKA06984.1"/>
    </source>
</evidence>
<name>A0ABY9DIX0_VITVI</name>
<organism evidence="3 4">
    <name type="scientific">Vitis vinifera</name>
    <name type="common">Grape</name>
    <dbReference type="NCBI Taxonomy" id="29760"/>
    <lineage>
        <taxon>Eukaryota</taxon>
        <taxon>Viridiplantae</taxon>
        <taxon>Streptophyta</taxon>
        <taxon>Embryophyta</taxon>
        <taxon>Tracheophyta</taxon>
        <taxon>Spermatophyta</taxon>
        <taxon>Magnoliopsida</taxon>
        <taxon>eudicotyledons</taxon>
        <taxon>Gunneridae</taxon>
        <taxon>Pentapetalae</taxon>
        <taxon>rosids</taxon>
        <taxon>Vitales</taxon>
        <taxon>Vitaceae</taxon>
        <taxon>Viteae</taxon>
        <taxon>Vitis</taxon>
    </lineage>
</organism>
<evidence type="ECO:0000313" key="4">
    <source>
        <dbReference type="Proteomes" id="UP001227230"/>
    </source>
</evidence>
<reference evidence="3 4" key="1">
    <citation type="journal article" date="2023" name="Hortic Res">
        <title>The complete reference genome for grapevine (Vitis vinifera L.) genetics and breeding.</title>
        <authorList>
            <person name="Shi X."/>
            <person name="Cao S."/>
            <person name="Wang X."/>
            <person name="Huang S."/>
            <person name="Wang Y."/>
            <person name="Liu Z."/>
            <person name="Liu W."/>
            <person name="Leng X."/>
            <person name="Peng Y."/>
            <person name="Wang N."/>
            <person name="Wang Y."/>
            <person name="Ma Z."/>
            <person name="Xu X."/>
            <person name="Zhang F."/>
            <person name="Xue H."/>
            <person name="Zhong H."/>
            <person name="Wang Y."/>
            <person name="Zhang K."/>
            <person name="Velt A."/>
            <person name="Avia K."/>
            <person name="Holtgrawe D."/>
            <person name="Grimplet J."/>
            <person name="Matus J.T."/>
            <person name="Ware D."/>
            <person name="Wu X."/>
            <person name="Wang H."/>
            <person name="Liu C."/>
            <person name="Fang Y."/>
            <person name="Rustenholz C."/>
            <person name="Cheng Z."/>
            <person name="Xiao H."/>
            <person name="Zhou Y."/>
        </authorList>
    </citation>
    <scope>NUCLEOTIDE SEQUENCE [LARGE SCALE GENOMIC DNA]</scope>
    <source>
        <strain evidence="4">cv. Pinot noir / PN40024</strain>
        <tissue evidence="3">Leaf</tissue>
    </source>
</reference>
<dbReference type="Pfam" id="PF14111">
    <property type="entry name" value="DUF4283"/>
    <property type="match status" value="1"/>
</dbReference>
<proteinExistence type="predicted"/>
<sequence length="385" mass="42097">MLAQKLRALEVSTLALNKGDLDTSNSENDGYSVERKEKGNGVYAKVARVKTEELGDSLWVHVRDCDLLSREEQLSRCLVGCFGDSFEFVPPLSFLKEWANERWSLKRGLKISRLGRALVLFEFENKVEADLVLLRGSRVFKKKEFLLHKWGPKVGCFRNGSHAQEVWLQWFHILVRAIGKNRPGSLQVVARFVWYKDEEREDRDEGGGDACVDGRLPSAAKLDSVACGPGPRKAKGPRSVNPEEAGLGDNSSGPPRPTFNKVVTCLLGNPSSARAPSIPAGGAEGMDLELLAFEVAVIKELLSGHLMVTDEALMEEASRYSVDPKTSFSLGLWGSSFSSPLSGHVEVVRVSEGISSGAERELGQIPSCVVRNGVVSALDGWSEPS</sequence>
<dbReference type="Proteomes" id="UP001227230">
    <property type="component" value="Chromosome 16"/>
</dbReference>
<gene>
    <name evidence="3" type="ORF">VitviT2T_024856</name>
</gene>